<dbReference type="AlphaFoldDB" id="A0A7C9HUL2"/>
<accession>A0A7C9HUL2</accession>
<reference evidence="1 2" key="1">
    <citation type="submission" date="2019-12" db="EMBL/GenBank/DDBJ databases">
        <title>Deinococcus sp. HMF7620 Genome sequencing and assembly.</title>
        <authorList>
            <person name="Kang H."/>
            <person name="Kim H."/>
            <person name="Joh K."/>
        </authorList>
    </citation>
    <scope>NUCLEOTIDE SEQUENCE [LARGE SCALE GENOMIC DNA]</scope>
    <source>
        <strain evidence="1 2">HMF7620</strain>
    </source>
</reference>
<protein>
    <submittedName>
        <fullName evidence="1">Uncharacterized protein</fullName>
    </submittedName>
</protein>
<keyword evidence="2" id="KW-1185">Reference proteome</keyword>
<dbReference type="EMBL" id="WQLB01000066">
    <property type="protein sequence ID" value="MVN89454.1"/>
    <property type="molecule type" value="Genomic_DNA"/>
</dbReference>
<comment type="caution">
    <text evidence="1">The sequence shown here is derived from an EMBL/GenBank/DDBJ whole genome shotgun (WGS) entry which is preliminary data.</text>
</comment>
<sequence length="347" mass="40790">MSEVKMTDEDLGDLAAYFDDRSKFLLSSISENLVASQLLENLHSDVLRHDSLYISRIEHSLWLSFRNKMPRLTAFTSDRASVEGARWLMRNFNLHNLEIVSYQTQQESGGLELEFRILFEDQDETYSIPIRKRHNGAGNTWHKSAKLATIPREKVVTYLIEQFYFKECVGLETYDIVNYDLLIEYRGKLSVIEVKSRNNFLPELNLEISKNQMRSLDYMLEQNINTIILIVDRNNLVYINEVRGKRFECLDSNKKSRYEIRGFRSFGNLDDLTLQRIVKTSIIDNFDNERLNLIARARENERKDIKFIFEEANDPFCERNEARAYLQSVARREVGLTDFGQISFDED</sequence>
<organism evidence="1 2">
    <name type="scientific">Deinococcus arboris</name>
    <dbReference type="NCBI Taxonomy" id="2682977"/>
    <lineage>
        <taxon>Bacteria</taxon>
        <taxon>Thermotogati</taxon>
        <taxon>Deinococcota</taxon>
        <taxon>Deinococci</taxon>
        <taxon>Deinococcales</taxon>
        <taxon>Deinococcaceae</taxon>
        <taxon>Deinococcus</taxon>
    </lineage>
</organism>
<evidence type="ECO:0000313" key="2">
    <source>
        <dbReference type="Proteomes" id="UP000483286"/>
    </source>
</evidence>
<name>A0A7C9HUL2_9DEIO</name>
<evidence type="ECO:0000313" key="1">
    <source>
        <dbReference type="EMBL" id="MVN89454.1"/>
    </source>
</evidence>
<proteinExistence type="predicted"/>
<dbReference type="Proteomes" id="UP000483286">
    <property type="component" value="Unassembled WGS sequence"/>
</dbReference>
<gene>
    <name evidence="1" type="ORF">GO986_22220</name>
</gene>